<gene>
    <name evidence="1" type="ORF">K8344_10300</name>
</gene>
<name>A0A9X1R3C0_9FLAO</name>
<reference evidence="1" key="1">
    <citation type="submission" date="2021-09" db="EMBL/GenBank/DDBJ databases">
        <title>Genome of Aequorivita sp. strain F64183.</title>
        <authorList>
            <person name="Wang Y."/>
        </authorList>
    </citation>
    <scope>NUCLEOTIDE SEQUENCE</scope>
    <source>
        <strain evidence="1">F64183</strain>
    </source>
</reference>
<dbReference type="AlphaFoldDB" id="A0A9X1R3C0"/>
<accession>A0A9X1R3C0</accession>
<organism evidence="1 2">
    <name type="scientific">Aequorivita xiaoshiensis</name>
    <dbReference type="NCBI Taxonomy" id="2874476"/>
    <lineage>
        <taxon>Bacteria</taxon>
        <taxon>Pseudomonadati</taxon>
        <taxon>Bacteroidota</taxon>
        <taxon>Flavobacteriia</taxon>
        <taxon>Flavobacteriales</taxon>
        <taxon>Flavobacteriaceae</taxon>
        <taxon>Aequorivita</taxon>
    </lineage>
</organism>
<keyword evidence="2" id="KW-1185">Reference proteome</keyword>
<comment type="caution">
    <text evidence="1">The sequence shown here is derived from an EMBL/GenBank/DDBJ whole genome shotgun (WGS) entry which is preliminary data.</text>
</comment>
<dbReference type="EMBL" id="JAIRBB010000009">
    <property type="protein sequence ID" value="MCG2431509.1"/>
    <property type="molecule type" value="Genomic_DNA"/>
</dbReference>
<evidence type="ECO:0000313" key="1">
    <source>
        <dbReference type="EMBL" id="MCG2431509.1"/>
    </source>
</evidence>
<dbReference type="Proteomes" id="UP001139462">
    <property type="component" value="Unassembled WGS sequence"/>
</dbReference>
<evidence type="ECO:0000313" key="2">
    <source>
        <dbReference type="Proteomes" id="UP001139462"/>
    </source>
</evidence>
<sequence>MTGFLLTPLVILSILTLILGQVVYEKKIDETNKISVTTGGFLACGEIINITQTRLGIFDKQVFHINNLCLIGINRIETVKLDDKHAEFLIYHDGQQDSENPYKYDVERNNVW</sequence>
<protein>
    <submittedName>
        <fullName evidence="1">Uncharacterized protein</fullName>
    </submittedName>
</protein>
<proteinExistence type="predicted"/>
<dbReference type="RefSeq" id="WP_237608609.1">
    <property type="nucleotide sequence ID" value="NZ_JAIRBB010000009.1"/>
</dbReference>